<proteinExistence type="predicted"/>
<dbReference type="KEGG" id="nue:C5F50_08850"/>
<dbReference type="Proteomes" id="UP000509478">
    <property type="component" value="Chromosome"/>
</dbReference>
<evidence type="ECO:0000313" key="2">
    <source>
        <dbReference type="EMBL" id="QLH07172.1"/>
    </source>
</evidence>
<keyword evidence="1" id="KW-1133">Transmembrane helix</keyword>
<dbReference type="AlphaFoldDB" id="A0A7D5M5L2"/>
<keyword evidence="3" id="KW-1185">Reference proteome</keyword>
<sequence length="60" mass="6774">MKPWTLILISVGGFFLIFSIIVFGFKVETEPELSPDVITGLESDLNLAKCAENFDQVKRR</sequence>
<gene>
    <name evidence="2" type="ORF">C5F50_08850</name>
</gene>
<dbReference type="EMBL" id="CP026995">
    <property type="protein sequence ID" value="QLH07172.1"/>
    <property type="molecule type" value="Genomic_DNA"/>
</dbReference>
<evidence type="ECO:0000313" key="3">
    <source>
        <dbReference type="Proteomes" id="UP000509478"/>
    </source>
</evidence>
<name>A0A7D5M5L2_9ARCH</name>
<dbReference type="GeneID" id="56068207"/>
<evidence type="ECO:0000256" key="1">
    <source>
        <dbReference type="SAM" id="Phobius"/>
    </source>
</evidence>
<reference evidence="2 3" key="1">
    <citation type="submission" date="2018-02" db="EMBL/GenBank/DDBJ databases">
        <title>Complete genome of Nitrosopumilus ureaphilus PS0.</title>
        <authorList>
            <person name="Qin W."/>
            <person name="Zheng Y."/>
            <person name="Stahl D.A."/>
        </authorList>
    </citation>
    <scope>NUCLEOTIDE SEQUENCE [LARGE SCALE GENOMIC DNA]</scope>
    <source>
        <strain evidence="2 3">PS0</strain>
    </source>
</reference>
<keyword evidence="1" id="KW-0812">Transmembrane</keyword>
<organism evidence="2 3">
    <name type="scientific">Nitrosopumilus ureiphilus</name>
    <dbReference type="NCBI Taxonomy" id="1470067"/>
    <lineage>
        <taxon>Archaea</taxon>
        <taxon>Nitrososphaerota</taxon>
        <taxon>Nitrososphaeria</taxon>
        <taxon>Nitrosopumilales</taxon>
        <taxon>Nitrosopumilaceae</taxon>
        <taxon>Nitrosopumilus</taxon>
    </lineage>
</organism>
<protein>
    <submittedName>
        <fullName evidence="2">Uncharacterized protein</fullName>
    </submittedName>
</protein>
<keyword evidence="1" id="KW-0472">Membrane</keyword>
<accession>A0A7D5M5L2</accession>
<feature type="transmembrane region" description="Helical" evidence="1">
    <location>
        <begin position="6"/>
        <end position="25"/>
    </location>
</feature>
<dbReference type="RefSeq" id="WP_179371038.1">
    <property type="nucleotide sequence ID" value="NZ_CP026995.1"/>
</dbReference>